<evidence type="ECO:0000313" key="2">
    <source>
        <dbReference type="Proteomes" id="UP000277864"/>
    </source>
</evidence>
<dbReference type="Proteomes" id="UP000277864">
    <property type="component" value="Unassembled WGS sequence"/>
</dbReference>
<organism evidence="1 2">
    <name type="scientific">Vagococcus humatus</name>
    <dbReference type="NCBI Taxonomy" id="1889241"/>
    <lineage>
        <taxon>Bacteria</taxon>
        <taxon>Bacillati</taxon>
        <taxon>Bacillota</taxon>
        <taxon>Bacilli</taxon>
        <taxon>Lactobacillales</taxon>
        <taxon>Enterococcaceae</taxon>
        <taxon>Vagococcus</taxon>
    </lineage>
</organism>
<dbReference type="EMBL" id="PXZH01000001">
    <property type="protein sequence ID" value="RST89880.1"/>
    <property type="molecule type" value="Genomic_DNA"/>
</dbReference>
<dbReference type="Gene3D" id="2.60.120.200">
    <property type="match status" value="1"/>
</dbReference>
<name>A0A429Z837_9ENTE</name>
<accession>A0A429Z837</accession>
<evidence type="ECO:0000313" key="1">
    <source>
        <dbReference type="EMBL" id="RST89880.1"/>
    </source>
</evidence>
<dbReference type="OrthoDB" id="2306834at2"/>
<gene>
    <name evidence="1" type="ORF">C7P63_02030</name>
</gene>
<dbReference type="InterPro" id="IPR013320">
    <property type="entry name" value="ConA-like_dom_sf"/>
</dbReference>
<dbReference type="SUPFAM" id="SSF49899">
    <property type="entry name" value="Concanavalin A-like lectins/glucanases"/>
    <property type="match status" value="1"/>
</dbReference>
<keyword evidence="2" id="KW-1185">Reference proteome</keyword>
<reference evidence="1 2" key="1">
    <citation type="submission" date="2018-03" db="EMBL/GenBank/DDBJ databases">
        <authorList>
            <person name="Gulvik C.A."/>
        </authorList>
    </citation>
    <scope>NUCLEOTIDE SEQUENCE [LARGE SCALE GENOMIC DNA]</scope>
    <source>
        <strain evidence="1 2">JCM 31581</strain>
    </source>
</reference>
<sequence length="688" mass="79037">MLDKIGYMKKENLPEAEQMKLKRLEASFITQEELTDEEVDILLGQYKDLEKPLTVLGKCAGIGTYAIHRLPFDNPDKAFYGIYYTDSKDQAGAIHSYKPLDFQKAFELSFQIFLGSRRDLGSDGFSFVLHRDPRMDNGNRAEVIGLPKEFLGAMGAVDETGELIESSIQKGLMIEIDTEPNLSSSDKDIDYPNYSNKSYGHMAWRVLDNLPAKQKEGVWTSLEGFSHEGLWVSSVPLINNRWDNLTVKWEPDLNQLENGQVVSGKLIYNYLPSVKPIVNWDSLGKPIKEIVIGKDTPKLTELFGGDSQAFWGFTGANSSKSCDAWVIPDSLIFPDETSDIQVEYIEKGQTTPTTIDKLTDTTGKFDWFVANSEINQDYAIETVVVHYLDREGNPKEKEIKWKNEEKNQDILLEFGSTTKLEVVYSKNYVQFEFKDVNQNQASKEIYSYQDRFMVNGTQQVKEVLGERVKPTIKIYGEVGKQIQLSDIYSEEARWKDGYRLTKEQEGQLSYQIGKGGRKETIKLEGVRYLMNVSKVFDYYPIPKPVGKGYMHMRQIDNDTLPFINKHDKVTAYQSRHQVLQVMDRKTSNWRVRAAHHGCYETDTNEYFYIFSVNTVNYNTKGHIQIWRTNRPKTQIVEWKEKKGQGIVELILNIKDKPNAHAVYIMDTDVPKYGRAFEGKVSWTLESEE</sequence>
<dbReference type="AlphaFoldDB" id="A0A429Z837"/>
<comment type="caution">
    <text evidence="1">The sequence shown here is derived from an EMBL/GenBank/DDBJ whole genome shotgun (WGS) entry which is preliminary data.</text>
</comment>
<protein>
    <submittedName>
        <fullName evidence="1">Uncharacterized protein</fullName>
    </submittedName>
</protein>
<proteinExistence type="predicted"/>
<dbReference type="RefSeq" id="WP_125942492.1">
    <property type="nucleotide sequence ID" value="NZ_PXZH01000001.1"/>
</dbReference>